<proteinExistence type="predicted"/>
<dbReference type="Proteomes" id="UP000594262">
    <property type="component" value="Unplaced"/>
</dbReference>
<feature type="transmembrane region" description="Helical" evidence="1">
    <location>
        <begin position="344"/>
        <end position="365"/>
    </location>
</feature>
<evidence type="ECO:0000313" key="3">
    <source>
        <dbReference type="Proteomes" id="UP000594262"/>
    </source>
</evidence>
<evidence type="ECO:0000256" key="1">
    <source>
        <dbReference type="SAM" id="Phobius"/>
    </source>
</evidence>
<keyword evidence="1" id="KW-1133">Transmembrane helix</keyword>
<feature type="transmembrane region" description="Helical" evidence="1">
    <location>
        <begin position="140"/>
        <end position="162"/>
    </location>
</feature>
<dbReference type="EnsemblMetazoa" id="CLYHEMT018755.1">
    <property type="protein sequence ID" value="CLYHEMP018755.1"/>
    <property type="gene ID" value="CLYHEMG018755"/>
</dbReference>
<dbReference type="AlphaFoldDB" id="A0A7M6DNU3"/>
<feature type="transmembrane region" description="Helical" evidence="1">
    <location>
        <begin position="107"/>
        <end position="128"/>
    </location>
</feature>
<keyword evidence="1" id="KW-0472">Membrane</keyword>
<keyword evidence="1" id="KW-0812">Transmembrane</keyword>
<feature type="transmembrane region" description="Helical" evidence="1">
    <location>
        <begin position="187"/>
        <end position="207"/>
    </location>
</feature>
<keyword evidence="3" id="KW-1185">Reference proteome</keyword>
<name>A0A7M6DNU3_9CNID</name>
<reference evidence="2" key="1">
    <citation type="submission" date="2021-01" db="UniProtKB">
        <authorList>
            <consortium name="EnsemblMetazoa"/>
        </authorList>
    </citation>
    <scope>IDENTIFICATION</scope>
</reference>
<feature type="transmembrane region" description="Helical" evidence="1">
    <location>
        <begin position="219"/>
        <end position="237"/>
    </location>
</feature>
<feature type="transmembrane region" description="Helical" evidence="1">
    <location>
        <begin position="269"/>
        <end position="288"/>
    </location>
</feature>
<evidence type="ECO:0000313" key="2">
    <source>
        <dbReference type="EnsemblMetazoa" id="CLYHEMP018755.1"/>
    </source>
</evidence>
<feature type="transmembrane region" description="Helical" evidence="1">
    <location>
        <begin position="54"/>
        <end position="73"/>
    </location>
</feature>
<feature type="transmembrane region" description="Helical" evidence="1">
    <location>
        <begin position="300"/>
        <end position="320"/>
    </location>
</feature>
<protein>
    <submittedName>
        <fullName evidence="2">Uncharacterized protein</fullName>
    </submittedName>
</protein>
<sequence>MFFRKLQADKFKAVDSERSVDKDNRNPTGQDVAEFSSSTKIRQPKGYNFYREKYVLGAITLFAISTFGKHSIVEHVLKMFPSLATPSEPLVPTPNPETVSLKMGLKYFTLVHVILATLITLALYIRNIPAKHGHKNLKKYAGIFSALVFIVMAGHAILASPIEKPVVEKPPVVNADMMQTALKHYELFQKAFALICFIGSLVHVTATRYNFKLSLRQKIFCTLFMVAMVTSIYYGLILRTSDADTVEAVNDIPSIPDLQKTTRTMKLNYYKLFQFVYILLFCAGYYVCDKPIGYQFKREKHLLCAVVVAIMVLFCTSKIYSPEMDSNVQPINSESSTTDIGTNWFSIFQTLFVVFLGFGSLLIKIESLTYDGRRRC</sequence>
<accession>A0A7M6DNU3</accession>
<organism evidence="2 3">
    <name type="scientific">Clytia hemisphaerica</name>
    <dbReference type="NCBI Taxonomy" id="252671"/>
    <lineage>
        <taxon>Eukaryota</taxon>
        <taxon>Metazoa</taxon>
        <taxon>Cnidaria</taxon>
        <taxon>Hydrozoa</taxon>
        <taxon>Hydroidolina</taxon>
        <taxon>Leptothecata</taxon>
        <taxon>Obeliida</taxon>
        <taxon>Clytiidae</taxon>
        <taxon>Clytia</taxon>
    </lineage>
</organism>